<comment type="caution">
    <text evidence="3">The sequence shown here is derived from an EMBL/GenBank/DDBJ whole genome shotgun (WGS) entry which is preliminary data.</text>
</comment>
<dbReference type="Pfam" id="PF20408">
    <property type="entry name" value="Abhydrolase_11"/>
    <property type="match status" value="1"/>
</dbReference>
<feature type="domain" description="KANL3/Tex30 alpha/beta hydrolase-like" evidence="2">
    <location>
        <begin position="27"/>
        <end position="165"/>
    </location>
</feature>
<dbReference type="EMBL" id="BJNG01000038">
    <property type="protein sequence ID" value="GEC21906.1"/>
    <property type="molecule type" value="Genomic_DNA"/>
</dbReference>
<evidence type="ECO:0000259" key="2">
    <source>
        <dbReference type="Pfam" id="PF20408"/>
    </source>
</evidence>
<dbReference type="RefSeq" id="WP_141280926.1">
    <property type="nucleotide sequence ID" value="NZ_BAAARZ010000078.1"/>
</dbReference>
<dbReference type="PANTHER" id="PTHR13136:SF11">
    <property type="entry name" value="TESTIS-EXPRESSED PROTEIN 30"/>
    <property type="match status" value="1"/>
</dbReference>
<gene>
    <name evidence="3" type="ORF">PHY01_41890</name>
</gene>
<evidence type="ECO:0000256" key="1">
    <source>
        <dbReference type="SAM" id="MobiDB-lite"/>
    </source>
</evidence>
<keyword evidence="4" id="KW-1185">Reference proteome</keyword>
<keyword evidence="3" id="KW-0378">Hydrolase</keyword>
<dbReference type="InterPro" id="IPR029058">
    <property type="entry name" value="AB_hydrolase_fold"/>
</dbReference>
<dbReference type="InterPro" id="IPR026555">
    <property type="entry name" value="NSL3/Tex30"/>
</dbReference>
<protein>
    <submittedName>
        <fullName evidence="3">Alpha/beta hydrolase</fullName>
    </submittedName>
</protein>
<dbReference type="GO" id="GO:0016787">
    <property type="term" value="F:hydrolase activity"/>
    <property type="evidence" value="ECO:0007669"/>
    <property type="project" value="UniProtKB-KW"/>
</dbReference>
<sequence length="199" mass="20094">MTEVAATEVDTPHGPARVTRHEATDPRAVLLLGHGAGGGVGAPDLVSATAAAVATGVSVVLVEQPYRVAGRRAPAPAGQLDTAWLAVVEHVRADLPLVFGGRSSGARVACRTAGAGGAVGVVCLAFPVAPPRSPEKHRLAELAAPQVPVLVVQGERDPFGRPEEAPGRRVVLLPGDHGLKAAHGELRAAVAGFLGGLLS</sequence>
<dbReference type="Proteomes" id="UP000320338">
    <property type="component" value="Unassembled WGS sequence"/>
</dbReference>
<dbReference type="AlphaFoldDB" id="A0A4Y3WWY5"/>
<accession>A0A4Y3WWY5</accession>
<dbReference type="Gene3D" id="3.40.50.1820">
    <property type="entry name" value="alpha/beta hydrolase"/>
    <property type="match status" value="1"/>
</dbReference>
<dbReference type="InterPro" id="IPR046879">
    <property type="entry name" value="KANL3/Tex30_Abhydrolase"/>
</dbReference>
<dbReference type="PANTHER" id="PTHR13136">
    <property type="entry name" value="TESTIS DEVELOPMENT PROTEIN PRTD"/>
    <property type="match status" value="1"/>
</dbReference>
<organism evidence="3 4">
    <name type="scientific">Pseudonocardia hydrocarbonoxydans</name>
    <dbReference type="NCBI Taxonomy" id="76726"/>
    <lineage>
        <taxon>Bacteria</taxon>
        <taxon>Bacillati</taxon>
        <taxon>Actinomycetota</taxon>
        <taxon>Actinomycetes</taxon>
        <taxon>Pseudonocardiales</taxon>
        <taxon>Pseudonocardiaceae</taxon>
        <taxon>Pseudonocardia</taxon>
    </lineage>
</organism>
<dbReference type="SUPFAM" id="SSF53474">
    <property type="entry name" value="alpha/beta-Hydrolases"/>
    <property type="match status" value="1"/>
</dbReference>
<evidence type="ECO:0000313" key="4">
    <source>
        <dbReference type="Proteomes" id="UP000320338"/>
    </source>
</evidence>
<evidence type="ECO:0000313" key="3">
    <source>
        <dbReference type="EMBL" id="GEC21906.1"/>
    </source>
</evidence>
<proteinExistence type="predicted"/>
<name>A0A4Y3WWY5_9PSEU</name>
<feature type="region of interest" description="Disordered" evidence="1">
    <location>
        <begin position="1"/>
        <end position="20"/>
    </location>
</feature>
<dbReference type="OrthoDB" id="652634at2"/>
<reference evidence="3 4" key="1">
    <citation type="submission" date="2019-06" db="EMBL/GenBank/DDBJ databases">
        <title>Whole genome shotgun sequence of Pseudonocardia hydrocarbonoxydans NBRC 14498.</title>
        <authorList>
            <person name="Hosoyama A."/>
            <person name="Uohara A."/>
            <person name="Ohji S."/>
            <person name="Ichikawa N."/>
        </authorList>
    </citation>
    <scope>NUCLEOTIDE SEQUENCE [LARGE SCALE GENOMIC DNA]</scope>
    <source>
        <strain evidence="3 4">NBRC 14498</strain>
    </source>
</reference>